<dbReference type="Proteomes" id="UP000838686">
    <property type="component" value="Unassembled WGS sequence"/>
</dbReference>
<evidence type="ECO:0000313" key="3">
    <source>
        <dbReference type="Proteomes" id="UP000838686"/>
    </source>
</evidence>
<sequence length="93" mass="10351">MFLRRMTAGGAVRRQYPSGQSVPFDGMYVDSWGVRLPLLQGERLPSHRIMGASKWLYDGHLSSGLPAARVNRPPSPGRHQQARRVLHDGGRST</sequence>
<name>A0ABN8GWT7_9BACL</name>
<keyword evidence="3" id="KW-1185">Reference proteome</keyword>
<reference evidence="2" key="1">
    <citation type="submission" date="2022-01" db="EMBL/GenBank/DDBJ databases">
        <authorList>
            <person name="Criscuolo A."/>
        </authorList>
    </citation>
    <scope>NUCLEOTIDE SEQUENCE</scope>
    <source>
        <strain evidence="2">CIP111893</strain>
    </source>
</reference>
<organism evidence="2 3">
    <name type="scientific">Paenibacillus plantiphilus</name>
    <dbReference type="NCBI Taxonomy" id="2905650"/>
    <lineage>
        <taxon>Bacteria</taxon>
        <taxon>Bacillati</taxon>
        <taxon>Bacillota</taxon>
        <taxon>Bacilli</taxon>
        <taxon>Bacillales</taxon>
        <taxon>Paenibacillaceae</taxon>
        <taxon>Paenibacillus</taxon>
    </lineage>
</organism>
<feature type="region of interest" description="Disordered" evidence="1">
    <location>
        <begin position="66"/>
        <end position="93"/>
    </location>
</feature>
<gene>
    <name evidence="2" type="ORF">PAECIP111893_04164</name>
</gene>
<accession>A0ABN8GWT7</accession>
<comment type="caution">
    <text evidence="2">The sequence shown here is derived from an EMBL/GenBank/DDBJ whole genome shotgun (WGS) entry which is preliminary data.</text>
</comment>
<protein>
    <submittedName>
        <fullName evidence="2">Uncharacterized protein</fullName>
    </submittedName>
</protein>
<dbReference type="EMBL" id="CAKMMF010000027">
    <property type="protein sequence ID" value="CAH1216764.1"/>
    <property type="molecule type" value="Genomic_DNA"/>
</dbReference>
<evidence type="ECO:0000256" key="1">
    <source>
        <dbReference type="SAM" id="MobiDB-lite"/>
    </source>
</evidence>
<evidence type="ECO:0000313" key="2">
    <source>
        <dbReference type="EMBL" id="CAH1216764.1"/>
    </source>
</evidence>
<proteinExistence type="predicted"/>